<evidence type="ECO:0000256" key="16">
    <source>
        <dbReference type="RuleBase" id="RU000461"/>
    </source>
</evidence>
<dbReference type="InterPro" id="IPR050476">
    <property type="entry name" value="Insect_CytP450_Detox"/>
</dbReference>
<comment type="caution">
    <text evidence="17">The sequence shown here is derived from an EMBL/GenBank/DDBJ whole genome shotgun (WGS) entry which is preliminary data.</text>
</comment>
<keyword evidence="7 15" id="KW-0479">Metal-binding</keyword>
<reference evidence="17" key="2">
    <citation type="submission" date="2020-12" db="EMBL/GenBank/DDBJ databases">
        <authorList>
            <person name="Kanost M."/>
        </authorList>
    </citation>
    <scope>NUCLEOTIDE SEQUENCE</scope>
</reference>
<evidence type="ECO:0000256" key="11">
    <source>
        <dbReference type="ARBA" id="ARBA00023004"/>
    </source>
</evidence>
<dbReference type="GO" id="GO:0005506">
    <property type="term" value="F:iron ion binding"/>
    <property type="evidence" value="ECO:0007669"/>
    <property type="project" value="InterPro"/>
</dbReference>
<evidence type="ECO:0000256" key="1">
    <source>
        <dbReference type="ARBA" id="ARBA00001971"/>
    </source>
</evidence>
<evidence type="ECO:0000256" key="12">
    <source>
        <dbReference type="ARBA" id="ARBA00023033"/>
    </source>
</evidence>
<keyword evidence="11 15" id="KW-0408">Iron</keyword>
<keyword evidence="8" id="KW-0256">Endoplasmic reticulum</keyword>
<keyword evidence="13" id="KW-0472">Membrane</keyword>
<dbReference type="PANTHER" id="PTHR24292">
    <property type="entry name" value="CYTOCHROME P450"/>
    <property type="match status" value="1"/>
</dbReference>
<dbReference type="PRINTS" id="PR00385">
    <property type="entry name" value="P450"/>
</dbReference>
<dbReference type="PROSITE" id="PS00086">
    <property type="entry name" value="CYTOCHROME_P450"/>
    <property type="match status" value="1"/>
</dbReference>
<comment type="catalytic activity">
    <reaction evidence="14">
        <text>an organic molecule + reduced [NADPH--hemoprotein reductase] + O2 = an alcohol + oxidized [NADPH--hemoprotein reductase] + H2O + H(+)</text>
        <dbReference type="Rhea" id="RHEA:17149"/>
        <dbReference type="Rhea" id="RHEA-COMP:11964"/>
        <dbReference type="Rhea" id="RHEA-COMP:11965"/>
        <dbReference type="ChEBI" id="CHEBI:15377"/>
        <dbReference type="ChEBI" id="CHEBI:15378"/>
        <dbReference type="ChEBI" id="CHEBI:15379"/>
        <dbReference type="ChEBI" id="CHEBI:30879"/>
        <dbReference type="ChEBI" id="CHEBI:57618"/>
        <dbReference type="ChEBI" id="CHEBI:58210"/>
        <dbReference type="ChEBI" id="CHEBI:142491"/>
        <dbReference type="EC" id="1.14.14.1"/>
    </reaction>
</comment>
<evidence type="ECO:0000256" key="15">
    <source>
        <dbReference type="PIRSR" id="PIRSR602401-1"/>
    </source>
</evidence>
<evidence type="ECO:0000256" key="13">
    <source>
        <dbReference type="ARBA" id="ARBA00023136"/>
    </source>
</evidence>
<dbReference type="InterPro" id="IPR017972">
    <property type="entry name" value="Cyt_P450_CS"/>
</dbReference>
<dbReference type="InterPro" id="IPR002401">
    <property type="entry name" value="Cyt_P450_E_grp-I"/>
</dbReference>
<comment type="subcellular location">
    <subcellularLocation>
        <location evidence="3">Endoplasmic reticulum membrane</location>
        <topology evidence="3">Peripheral membrane protein</topology>
    </subcellularLocation>
    <subcellularLocation>
        <location evidence="2">Microsome membrane</location>
        <topology evidence="2">Peripheral membrane protein</topology>
    </subcellularLocation>
</comment>
<dbReference type="EMBL" id="JH668685">
    <property type="protein sequence ID" value="KAG6460627.1"/>
    <property type="molecule type" value="Genomic_DNA"/>
</dbReference>
<keyword evidence="10 16" id="KW-0560">Oxidoreductase</keyword>
<dbReference type="Proteomes" id="UP000791440">
    <property type="component" value="Unassembled WGS sequence"/>
</dbReference>
<protein>
    <recommendedName>
        <fullName evidence="5">unspecific monooxygenase</fullName>
        <ecNumber evidence="5">1.14.14.1</ecNumber>
    </recommendedName>
</protein>
<keyword evidence="9" id="KW-0492">Microsome</keyword>
<sequence>MFTTLLCTCVVFLLSCLVYYHYKKKLEYWKKKNVPHLKPMPLLGNYKDYLLLKEIPGVILQQICEKFPDEPFIGAYYGTDPALIIQDPELIKLVITKDFYYFNGREVTAYNGREPVTKNVFFSCCDEWKVLRQNLTPLFTTAKMKNMFYLIEKCTHVFEDVLEKKVSASQTVILNNLMASFTIDCIGSCTFGLETNVMRKPENNPFREIAFAIFEKSTYRGIKNVMRNVWPGLFYLLGLRFFPSHINEFFVRLLTEVFESRQYKPSPRNDFVDIVLSMTKTNRIIGEGVPNFKTGEVKKTSIEATNDLLAAQCVSFFGAGFETSATTSSFTLYELAKRPDIQEKVLEEVDAYIKKNNNKLNYNVVSELPYLDACIDEALRFYPVLGSLNREAMADYTFPTGLKVEKGMRIHIPVYHLQRDPKYFPEPEVFRPERFLGEEKLKINPHVYMPFGGGPRFCIGMRFAKMQMLAGLVTILKNYRVEMDSSTPQEVQFDPRILVTQPLDPIMVRFVPRKIK</sequence>
<dbReference type="CDD" id="cd11056">
    <property type="entry name" value="CYP6-like"/>
    <property type="match status" value="1"/>
</dbReference>
<evidence type="ECO:0000256" key="14">
    <source>
        <dbReference type="ARBA" id="ARBA00047827"/>
    </source>
</evidence>
<accession>A0A922CWM4</accession>
<dbReference type="GO" id="GO:0016712">
    <property type="term" value="F:oxidoreductase activity, acting on paired donors, with incorporation or reduction of molecular oxygen, reduced flavin or flavoprotein as one donor, and incorporation of one atom of oxygen"/>
    <property type="evidence" value="ECO:0007669"/>
    <property type="project" value="UniProtKB-EC"/>
</dbReference>
<evidence type="ECO:0000313" key="18">
    <source>
        <dbReference type="Proteomes" id="UP000791440"/>
    </source>
</evidence>
<dbReference type="GO" id="GO:0020037">
    <property type="term" value="F:heme binding"/>
    <property type="evidence" value="ECO:0007669"/>
    <property type="project" value="InterPro"/>
</dbReference>
<dbReference type="GO" id="GO:0005789">
    <property type="term" value="C:endoplasmic reticulum membrane"/>
    <property type="evidence" value="ECO:0007669"/>
    <property type="project" value="UniProtKB-SubCell"/>
</dbReference>
<keyword evidence="12 16" id="KW-0503">Monooxygenase</keyword>
<evidence type="ECO:0000256" key="3">
    <source>
        <dbReference type="ARBA" id="ARBA00004406"/>
    </source>
</evidence>
<evidence type="ECO:0000256" key="5">
    <source>
        <dbReference type="ARBA" id="ARBA00012109"/>
    </source>
</evidence>
<dbReference type="PANTHER" id="PTHR24292:SF45">
    <property type="entry name" value="CYTOCHROME P450 6G1-RELATED"/>
    <property type="match status" value="1"/>
</dbReference>
<evidence type="ECO:0000256" key="2">
    <source>
        <dbReference type="ARBA" id="ARBA00004174"/>
    </source>
</evidence>
<dbReference type="FunFam" id="1.10.630.10:FF:000042">
    <property type="entry name" value="Cytochrome P450"/>
    <property type="match status" value="1"/>
</dbReference>
<organism evidence="17 18">
    <name type="scientific">Manduca sexta</name>
    <name type="common">Tobacco hawkmoth</name>
    <name type="synonym">Tobacco hornworm</name>
    <dbReference type="NCBI Taxonomy" id="7130"/>
    <lineage>
        <taxon>Eukaryota</taxon>
        <taxon>Metazoa</taxon>
        <taxon>Ecdysozoa</taxon>
        <taxon>Arthropoda</taxon>
        <taxon>Hexapoda</taxon>
        <taxon>Insecta</taxon>
        <taxon>Pterygota</taxon>
        <taxon>Neoptera</taxon>
        <taxon>Endopterygota</taxon>
        <taxon>Lepidoptera</taxon>
        <taxon>Glossata</taxon>
        <taxon>Ditrysia</taxon>
        <taxon>Bombycoidea</taxon>
        <taxon>Sphingidae</taxon>
        <taxon>Sphinginae</taxon>
        <taxon>Sphingini</taxon>
        <taxon>Manduca</taxon>
    </lineage>
</organism>
<dbReference type="EMBL" id="JH668685">
    <property type="protein sequence ID" value="KAG6460626.1"/>
    <property type="molecule type" value="Genomic_DNA"/>
</dbReference>
<evidence type="ECO:0000256" key="7">
    <source>
        <dbReference type="ARBA" id="ARBA00022723"/>
    </source>
</evidence>
<gene>
    <name evidence="17" type="ORF">O3G_MSEX012096</name>
</gene>
<feature type="binding site" description="axial binding residue" evidence="15">
    <location>
        <position position="458"/>
    </location>
    <ligand>
        <name>heme</name>
        <dbReference type="ChEBI" id="CHEBI:30413"/>
    </ligand>
    <ligandPart>
        <name>Fe</name>
        <dbReference type="ChEBI" id="CHEBI:18248"/>
    </ligandPart>
</feature>
<comment type="similarity">
    <text evidence="4 16">Belongs to the cytochrome P450 family.</text>
</comment>
<name>A0A922CWM4_MANSE</name>
<dbReference type="AlphaFoldDB" id="A0A922CWM4"/>
<dbReference type="EC" id="1.14.14.1" evidence="5"/>
<dbReference type="InterPro" id="IPR036396">
    <property type="entry name" value="Cyt_P450_sf"/>
</dbReference>
<keyword evidence="6 15" id="KW-0349">Heme</keyword>
<proteinExistence type="inferred from homology"/>
<evidence type="ECO:0000256" key="4">
    <source>
        <dbReference type="ARBA" id="ARBA00010617"/>
    </source>
</evidence>
<comment type="cofactor">
    <cofactor evidence="1 15">
        <name>heme</name>
        <dbReference type="ChEBI" id="CHEBI:30413"/>
    </cofactor>
</comment>
<dbReference type="Gene3D" id="1.10.630.10">
    <property type="entry name" value="Cytochrome P450"/>
    <property type="match status" value="1"/>
</dbReference>
<evidence type="ECO:0000256" key="9">
    <source>
        <dbReference type="ARBA" id="ARBA00022848"/>
    </source>
</evidence>
<reference evidence="17" key="1">
    <citation type="journal article" date="2016" name="Insect Biochem. Mol. Biol.">
        <title>Multifaceted biological insights from a draft genome sequence of the tobacco hornworm moth, Manduca sexta.</title>
        <authorList>
            <person name="Kanost M.R."/>
            <person name="Arrese E.L."/>
            <person name="Cao X."/>
            <person name="Chen Y.R."/>
            <person name="Chellapilla S."/>
            <person name="Goldsmith M.R."/>
            <person name="Grosse-Wilde E."/>
            <person name="Heckel D.G."/>
            <person name="Herndon N."/>
            <person name="Jiang H."/>
            <person name="Papanicolaou A."/>
            <person name="Qu J."/>
            <person name="Soulages J.L."/>
            <person name="Vogel H."/>
            <person name="Walters J."/>
            <person name="Waterhouse R.M."/>
            <person name="Ahn S.J."/>
            <person name="Almeida F.C."/>
            <person name="An C."/>
            <person name="Aqrawi P."/>
            <person name="Bretschneider A."/>
            <person name="Bryant W.B."/>
            <person name="Bucks S."/>
            <person name="Chao H."/>
            <person name="Chevignon G."/>
            <person name="Christen J.M."/>
            <person name="Clarke D.F."/>
            <person name="Dittmer N.T."/>
            <person name="Ferguson L.C.F."/>
            <person name="Garavelou S."/>
            <person name="Gordon K.H.J."/>
            <person name="Gunaratna R.T."/>
            <person name="Han Y."/>
            <person name="Hauser F."/>
            <person name="He Y."/>
            <person name="Heidel-Fischer H."/>
            <person name="Hirsh A."/>
            <person name="Hu Y."/>
            <person name="Jiang H."/>
            <person name="Kalra D."/>
            <person name="Klinner C."/>
            <person name="Konig C."/>
            <person name="Kovar C."/>
            <person name="Kroll A.R."/>
            <person name="Kuwar S.S."/>
            <person name="Lee S.L."/>
            <person name="Lehman R."/>
            <person name="Li K."/>
            <person name="Li Z."/>
            <person name="Liang H."/>
            <person name="Lovelace S."/>
            <person name="Lu Z."/>
            <person name="Mansfield J.H."/>
            <person name="McCulloch K.J."/>
            <person name="Mathew T."/>
            <person name="Morton B."/>
            <person name="Muzny D.M."/>
            <person name="Neunemann D."/>
            <person name="Ongeri F."/>
            <person name="Pauchet Y."/>
            <person name="Pu L.L."/>
            <person name="Pyrousis I."/>
            <person name="Rao X.J."/>
            <person name="Redding A."/>
            <person name="Roesel C."/>
            <person name="Sanchez-Gracia A."/>
            <person name="Schaack S."/>
            <person name="Shukla A."/>
            <person name="Tetreau G."/>
            <person name="Wang Y."/>
            <person name="Xiong G.H."/>
            <person name="Traut W."/>
            <person name="Walsh T.K."/>
            <person name="Worley K.C."/>
            <person name="Wu D."/>
            <person name="Wu W."/>
            <person name="Wu Y.Q."/>
            <person name="Zhang X."/>
            <person name="Zou Z."/>
            <person name="Zucker H."/>
            <person name="Briscoe A.D."/>
            <person name="Burmester T."/>
            <person name="Clem R.J."/>
            <person name="Feyereisen R."/>
            <person name="Grimmelikhuijzen C.J.P."/>
            <person name="Hamodrakas S.J."/>
            <person name="Hansson B.S."/>
            <person name="Huguet E."/>
            <person name="Jermiin L.S."/>
            <person name="Lan Q."/>
            <person name="Lehman H.K."/>
            <person name="Lorenzen M."/>
            <person name="Merzendorfer H."/>
            <person name="Michalopoulos I."/>
            <person name="Morton D.B."/>
            <person name="Muthukrishnan S."/>
            <person name="Oakeshott J.G."/>
            <person name="Palmer W."/>
            <person name="Park Y."/>
            <person name="Passarelli A.L."/>
            <person name="Rozas J."/>
            <person name="Schwartz L.M."/>
            <person name="Smith W."/>
            <person name="Southgate A."/>
            <person name="Vilcinskas A."/>
            <person name="Vogt R."/>
            <person name="Wang P."/>
            <person name="Werren J."/>
            <person name="Yu X.Q."/>
            <person name="Zhou J.J."/>
            <person name="Brown S.J."/>
            <person name="Scherer S.E."/>
            <person name="Richards S."/>
            <person name="Blissard G.W."/>
        </authorList>
    </citation>
    <scope>NUCLEOTIDE SEQUENCE</scope>
</reference>
<dbReference type="PRINTS" id="PR00463">
    <property type="entry name" value="EP450I"/>
</dbReference>
<evidence type="ECO:0000256" key="8">
    <source>
        <dbReference type="ARBA" id="ARBA00022824"/>
    </source>
</evidence>
<evidence type="ECO:0000256" key="10">
    <source>
        <dbReference type="ARBA" id="ARBA00023002"/>
    </source>
</evidence>
<dbReference type="InterPro" id="IPR001128">
    <property type="entry name" value="Cyt_P450"/>
</dbReference>
<evidence type="ECO:0000256" key="6">
    <source>
        <dbReference type="ARBA" id="ARBA00022617"/>
    </source>
</evidence>
<dbReference type="SUPFAM" id="SSF48264">
    <property type="entry name" value="Cytochrome P450"/>
    <property type="match status" value="1"/>
</dbReference>
<keyword evidence="18" id="KW-1185">Reference proteome</keyword>
<evidence type="ECO:0000313" key="17">
    <source>
        <dbReference type="EMBL" id="KAG6460626.1"/>
    </source>
</evidence>
<dbReference type="Pfam" id="PF00067">
    <property type="entry name" value="p450"/>
    <property type="match status" value="1"/>
</dbReference>